<keyword evidence="2" id="KW-0812">Transmembrane</keyword>
<keyword evidence="6" id="KW-1185">Reference proteome</keyword>
<dbReference type="Pfam" id="PF09323">
    <property type="entry name" value="DUF1980"/>
    <property type="match status" value="1"/>
</dbReference>
<feature type="transmembrane region" description="Helical" evidence="2">
    <location>
        <begin position="14"/>
        <end position="34"/>
    </location>
</feature>
<dbReference type="STRING" id="546874.SAMN04488544_1040"/>
<name>A0A1H2LXK0_9ACTN</name>
<dbReference type="Proteomes" id="UP000198825">
    <property type="component" value="Chromosome I"/>
</dbReference>
<dbReference type="InterPro" id="IPR048493">
    <property type="entry name" value="DUF1980_N"/>
</dbReference>
<gene>
    <name evidence="5" type="ORF">SAMN04488544_1040</name>
</gene>
<protein>
    <submittedName>
        <fullName evidence="5">TIGR03943 family protein</fullName>
    </submittedName>
</protein>
<dbReference type="InterPro" id="IPR052955">
    <property type="entry name" value="UPF0703_membrane_permease"/>
</dbReference>
<evidence type="ECO:0000313" key="6">
    <source>
        <dbReference type="Proteomes" id="UP000198825"/>
    </source>
</evidence>
<feature type="domain" description="DUF1980" evidence="3">
    <location>
        <begin position="21"/>
        <end position="138"/>
    </location>
</feature>
<dbReference type="InterPro" id="IPR015402">
    <property type="entry name" value="DUF1980"/>
</dbReference>
<reference evidence="6" key="1">
    <citation type="submission" date="2016-10" db="EMBL/GenBank/DDBJ databases">
        <authorList>
            <person name="Varghese N."/>
            <person name="Submissions S."/>
        </authorList>
    </citation>
    <scope>NUCLEOTIDE SEQUENCE [LARGE SCALE GENOMIC DNA]</scope>
    <source>
        <strain evidence="6">DSM 21743</strain>
    </source>
</reference>
<dbReference type="AlphaFoldDB" id="A0A1H2LXK0"/>
<proteinExistence type="predicted"/>
<dbReference type="NCBIfam" id="TIGR03943">
    <property type="entry name" value="TIGR03943 family putative permease subunit"/>
    <property type="match status" value="1"/>
</dbReference>
<feature type="region of interest" description="Disordered" evidence="1">
    <location>
        <begin position="76"/>
        <end position="103"/>
    </location>
</feature>
<evidence type="ECO:0000259" key="4">
    <source>
        <dbReference type="Pfam" id="PF21537"/>
    </source>
</evidence>
<keyword evidence="2" id="KW-1133">Transmembrane helix</keyword>
<evidence type="ECO:0000256" key="1">
    <source>
        <dbReference type="SAM" id="MobiDB-lite"/>
    </source>
</evidence>
<feature type="transmembrane region" description="Helical" evidence="2">
    <location>
        <begin position="46"/>
        <end position="69"/>
    </location>
</feature>
<dbReference type="EMBL" id="LT629799">
    <property type="protein sequence ID" value="SDU85707.1"/>
    <property type="molecule type" value="Genomic_DNA"/>
</dbReference>
<feature type="transmembrane region" description="Helical" evidence="2">
    <location>
        <begin position="118"/>
        <end position="140"/>
    </location>
</feature>
<dbReference type="PANTHER" id="PTHR40047">
    <property type="entry name" value="UPF0703 PROTEIN YCGQ"/>
    <property type="match status" value="1"/>
</dbReference>
<sequence length="280" mass="29628">MSDPGTGTRSDARLLWSGAALLTVLCVATLGLAATGRLTLYIHPRYVTLSVVTGVVGLLLATLGLVVVACERQDHEHGHDQHKHDQHEHDQHEHDDQAYASAATAARPAERLQSVGRAALVAVVAVVVLVVPPTTLSAALRSDRRLVTTGRALGDAPAEPLVGADTSSYTVRDWAALAQQGPDAVAGQPVSVVGYVLDRGEGDVFWVARLTVSCCAVDAQPVGVAVHRPGWRRELETDAWVSVRGTFVDAGDLPASAQHSVVVEPTEVTTVPEPKDPYVF</sequence>
<dbReference type="OrthoDB" id="359029at2"/>
<feature type="compositionally biased region" description="Basic and acidic residues" evidence="1">
    <location>
        <begin position="76"/>
        <end position="97"/>
    </location>
</feature>
<dbReference type="RefSeq" id="WP_091073527.1">
    <property type="nucleotide sequence ID" value="NZ_LT629799.1"/>
</dbReference>
<keyword evidence="2" id="KW-0472">Membrane</keyword>
<evidence type="ECO:0000313" key="5">
    <source>
        <dbReference type="EMBL" id="SDU85707.1"/>
    </source>
</evidence>
<evidence type="ECO:0000259" key="3">
    <source>
        <dbReference type="Pfam" id="PF09323"/>
    </source>
</evidence>
<organism evidence="5 6">
    <name type="scientific">Microlunatus sagamiharensis</name>
    <dbReference type="NCBI Taxonomy" id="546874"/>
    <lineage>
        <taxon>Bacteria</taxon>
        <taxon>Bacillati</taxon>
        <taxon>Actinomycetota</taxon>
        <taxon>Actinomycetes</taxon>
        <taxon>Propionibacteriales</taxon>
        <taxon>Propionibacteriaceae</taxon>
        <taxon>Microlunatus</taxon>
    </lineage>
</organism>
<feature type="domain" description="DUF1980" evidence="4">
    <location>
        <begin position="179"/>
        <end position="280"/>
    </location>
</feature>
<dbReference type="Pfam" id="PF21537">
    <property type="entry name" value="DUF1980_C"/>
    <property type="match status" value="1"/>
</dbReference>
<accession>A0A1H2LXK0</accession>
<dbReference type="InterPro" id="IPR048447">
    <property type="entry name" value="DUF1980_C"/>
</dbReference>
<evidence type="ECO:0000256" key="2">
    <source>
        <dbReference type="SAM" id="Phobius"/>
    </source>
</evidence>
<dbReference type="PANTHER" id="PTHR40047:SF1">
    <property type="entry name" value="UPF0703 PROTEIN YCGQ"/>
    <property type="match status" value="1"/>
</dbReference>